<feature type="compositionally biased region" description="Basic and acidic residues" evidence="1">
    <location>
        <begin position="29"/>
        <end position="42"/>
    </location>
</feature>
<feature type="region of interest" description="Disordered" evidence="1">
    <location>
        <begin position="26"/>
        <end position="56"/>
    </location>
</feature>
<gene>
    <name evidence="2" type="ORF">PLEPLA_LOCUS10618</name>
</gene>
<feature type="non-terminal residue" evidence="2">
    <location>
        <position position="56"/>
    </location>
</feature>
<name>A0A9N7Y8Y4_PLEPL</name>
<keyword evidence="3" id="KW-1185">Reference proteome</keyword>
<dbReference type="EMBL" id="CADEAL010000603">
    <property type="protein sequence ID" value="CAB1422700.1"/>
    <property type="molecule type" value="Genomic_DNA"/>
</dbReference>
<dbReference type="AlphaFoldDB" id="A0A9N7Y8Y4"/>
<protein>
    <submittedName>
        <fullName evidence="2">Uncharacterized protein</fullName>
    </submittedName>
</protein>
<dbReference type="Proteomes" id="UP001153269">
    <property type="component" value="Unassembled WGS sequence"/>
</dbReference>
<sequence>QRGWELKNQETAFILSVSCLLLPTPNSTSERRRCERDAERESGNGCGGLKEFGHTK</sequence>
<accession>A0A9N7Y8Y4</accession>
<evidence type="ECO:0000313" key="3">
    <source>
        <dbReference type="Proteomes" id="UP001153269"/>
    </source>
</evidence>
<comment type="caution">
    <text evidence="2">The sequence shown here is derived from an EMBL/GenBank/DDBJ whole genome shotgun (WGS) entry which is preliminary data.</text>
</comment>
<organism evidence="2 3">
    <name type="scientific">Pleuronectes platessa</name>
    <name type="common">European plaice</name>
    <dbReference type="NCBI Taxonomy" id="8262"/>
    <lineage>
        <taxon>Eukaryota</taxon>
        <taxon>Metazoa</taxon>
        <taxon>Chordata</taxon>
        <taxon>Craniata</taxon>
        <taxon>Vertebrata</taxon>
        <taxon>Euteleostomi</taxon>
        <taxon>Actinopterygii</taxon>
        <taxon>Neopterygii</taxon>
        <taxon>Teleostei</taxon>
        <taxon>Neoteleostei</taxon>
        <taxon>Acanthomorphata</taxon>
        <taxon>Carangaria</taxon>
        <taxon>Pleuronectiformes</taxon>
        <taxon>Pleuronectoidei</taxon>
        <taxon>Pleuronectidae</taxon>
        <taxon>Pleuronectes</taxon>
    </lineage>
</organism>
<evidence type="ECO:0000313" key="2">
    <source>
        <dbReference type="EMBL" id="CAB1422700.1"/>
    </source>
</evidence>
<proteinExistence type="predicted"/>
<evidence type="ECO:0000256" key="1">
    <source>
        <dbReference type="SAM" id="MobiDB-lite"/>
    </source>
</evidence>
<reference evidence="2" key="1">
    <citation type="submission" date="2020-03" db="EMBL/GenBank/DDBJ databases">
        <authorList>
            <person name="Weist P."/>
        </authorList>
    </citation>
    <scope>NUCLEOTIDE SEQUENCE</scope>
</reference>